<evidence type="ECO:0000259" key="8">
    <source>
        <dbReference type="SMART" id="SM00278"/>
    </source>
</evidence>
<feature type="compositionally biased region" description="Basic and acidic residues" evidence="7">
    <location>
        <begin position="133"/>
        <end position="142"/>
    </location>
</feature>
<dbReference type="GO" id="GO:0048476">
    <property type="term" value="C:Holliday junction resolvase complex"/>
    <property type="evidence" value="ECO:0007669"/>
    <property type="project" value="UniProtKB-UniRule"/>
</dbReference>
<dbReference type="SUPFAM" id="SSF47781">
    <property type="entry name" value="RuvA domain 2-like"/>
    <property type="match status" value="1"/>
</dbReference>
<comment type="caution">
    <text evidence="9">The sequence shown here is derived from an EMBL/GenBank/DDBJ whole genome shotgun (WGS) entry which is preliminary data.</text>
</comment>
<dbReference type="HAMAP" id="MF_00031">
    <property type="entry name" value="DNA_HJ_migration_RuvA"/>
    <property type="match status" value="1"/>
</dbReference>
<evidence type="ECO:0000256" key="6">
    <source>
        <dbReference type="HAMAP-Rule" id="MF_00031"/>
    </source>
</evidence>
<dbReference type="NCBIfam" id="TIGR00084">
    <property type="entry name" value="ruvA"/>
    <property type="match status" value="1"/>
</dbReference>
<reference evidence="9" key="1">
    <citation type="journal article" date="2021" name="Microbiology">
        <title>Metagenomic Analysis of the Microbial Community in the Underground Coal Fire Area (Kemerovo Region, Russia) Revealed Predominance of Thermophilic Members of the Phyla Deinococcus-thermus, Aquificae, and Firmicutes.</title>
        <authorList>
            <person name="Kadnikov V."/>
            <person name="Mardanov A.V."/>
            <person name="Beletsky A.V."/>
            <person name="Karnachuk O.V."/>
            <person name="Ravin N.V."/>
        </authorList>
    </citation>
    <scope>NUCLEOTIDE SEQUENCE</scope>
    <source>
        <strain evidence="9">RBS10-49</strain>
    </source>
</reference>
<feature type="region of interest" description="Domain III" evidence="6">
    <location>
        <begin position="164"/>
        <end position="218"/>
    </location>
</feature>
<feature type="domain" description="Helix-hairpin-helix DNA-binding motif class 1" evidence="8">
    <location>
        <begin position="105"/>
        <end position="124"/>
    </location>
</feature>
<evidence type="ECO:0000313" key="9">
    <source>
        <dbReference type="EMBL" id="MBT9281330.1"/>
    </source>
</evidence>
<sequence>MFDRLRGRVLEAAEGRIVLDVGGVGFEVWVDDPAAFGPGEEATVYVHALFREDALALYGFARREARNMFRLLLAASGIGPKGAQAALRTYPPEKLALFILREDVAALRAIPGVGPKTARRLIVELKDRLKKAYGDRSAERPEAASPFGGAGRTPSDGRDAAGAAVADAVDALLVLGIPEGEARRAVEAVLQAGGEAGSTEALLRAALRQLDRTGRSPA</sequence>
<dbReference type="InterPro" id="IPR013849">
    <property type="entry name" value="DNA_helicase_Holl-junc_RuvA_I"/>
</dbReference>
<dbReference type="SMART" id="SM00278">
    <property type="entry name" value="HhH1"/>
    <property type="match status" value="2"/>
</dbReference>
<dbReference type="GO" id="GO:0009378">
    <property type="term" value="F:four-way junction helicase activity"/>
    <property type="evidence" value="ECO:0007669"/>
    <property type="project" value="InterPro"/>
</dbReference>
<keyword evidence="2 6" id="KW-0227">DNA damage</keyword>
<evidence type="ECO:0000256" key="5">
    <source>
        <dbReference type="ARBA" id="ARBA00023204"/>
    </source>
</evidence>
<dbReference type="InterPro" id="IPR010994">
    <property type="entry name" value="RuvA_2-like"/>
</dbReference>
<dbReference type="EMBL" id="JAHHQF010000038">
    <property type="protein sequence ID" value="MBT9281330.1"/>
    <property type="molecule type" value="Genomic_DNA"/>
</dbReference>
<keyword evidence="3 6" id="KW-0238">DNA-binding</keyword>
<keyword evidence="5 6" id="KW-0234">DNA repair</keyword>
<dbReference type="GO" id="GO:0000400">
    <property type="term" value="F:four-way junction DNA binding"/>
    <property type="evidence" value="ECO:0007669"/>
    <property type="project" value="UniProtKB-UniRule"/>
</dbReference>
<organism evidence="9 10">
    <name type="scientific">Hydrogenibacillus schlegelii</name>
    <name type="common">Bacillus schlegelii</name>
    <dbReference type="NCBI Taxonomy" id="1484"/>
    <lineage>
        <taxon>Bacteria</taxon>
        <taxon>Bacillati</taxon>
        <taxon>Bacillota</taxon>
        <taxon>Bacilli</taxon>
        <taxon>Bacillales</taxon>
        <taxon>Bacillales Family X. Incertae Sedis</taxon>
        <taxon>Hydrogenibacillus</taxon>
    </lineage>
</organism>
<dbReference type="GO" id="GO:0006281">
    <property type="term" value="P:DNA repair"/>
    <property type="evidence" value="ECO:0007669"/>
    <property type="project" value="UniProtKB-UniRule"/>
</dbReference>
<dbReference type="InterPro" id="IPR000085">
    <property type="entry name" value="RuvA"/>
</dbReference>
<evidence type="ECO:0000256" key="4">
    <source>
        <dbReference type="ARBA" id="ARBA00023172"/>
    </source>
</evidence>
<dbReference type="InterPro" id="IPR012340">
    <property type="entry name" value="NA-bd_OB-fold"/>
</dbReference>
<dbReference type="GO" id="GO:0006310">
    <property type="term" value="P:DNA recombination"/>
    <property type="evidence" value="ECO:0007669"/>
    <property type="project" value="UniProtKB-UniRule"/>
</dbReference>
<accession>A0A947CV63</accession>
<dbReference type="AlphaFoldDB" id="A0A947CV63"/>
<dbReference type="InterPro" id="IPR003583">
    <property type="entry name" value="Hlx-hairpin-Hlx_DNA-bd_motif"/>
</dbReference>
<keyword evidence="4 6" id="KW-0233">DNA recombination</keyword>
<dbReference type="GO" id="GO:0005524">
    <property type="term" value="F:ATP binding"/>
    <property type="evidence" value="ECO:0007669"/>
    <property type="project" value="InterPro"/>
</dbReference>
<dbReference type="GO" id="GO:0016787">
    <property type="term" value="F:hydrolase activity"/>
    <property type="evidence" value="ECO:0007669"/>
    <property type="project" value="UniProtKB-KW"/>
</dbReference>
<dbReference type="InterPro" id="IPR036267">
    <property type="entry name" value="RuvA_C_sf"/>
</dbReference>
<comment type="function">
    <text evidence="6">The RuvA-RuvB-RuvC complex processes Holliday junction (HJ) DNA during genetic recombination and DNA repair, while the RuvA-RuvB complex plays an important role in the rescue of blocked DNA replication forks via replication fork reversal (RFR). RuvA specifically binds to HJ cruciform DNA, conferring on it an open structure. The RuvB hexamer acts as an ATP-dependent pump, pulling dsDNA into and through the RuvAB complex. HJ branch migration allows RuvC to scan DNA until it finds its consensus sequence, where it cleaves and resolves the cruciform DNA.</text>
</comment>
<dbReference type="GO" id="GO:0005737">
    <property type="term" value="C:cytoplasm"/>
    <property type="evidence" value="ECO:0007669"/>
    <property type="project" value="UniProtKB-SubCell"/>
</dbReference>
<proteinExistence type="inferred from homology"/>
<dbReference type="GO" id="GO:0009379">
    <property type="term" value="C:Holliday junction helicase complex"/>
    <property type="evidence" value="ECO:0007669"/>
    <property type="project" value="InterPro"/>
</dbReference>
<keyword evidence="9" id="KW-0378">Hydrolase</keyword>
<evidence type="ECO:0000256" key="2">
    <source>
        <dbReference type="ARBA" id="ARBA00022763"/>
    </source>
</evidence>
<dbReference type="Pfam" id="PF14520">
    <property type="entry name" value="HHH_5"/>
    <property type="match status" value="1"/>
</dbReference>
<evidence type="ECO:0000256" key="1">
    <source>
        <dbReference type="ARBA" id="ARBA00022490"/>
    </source>
</evidence>
<keyword evidence="1 6" id="KW-0963">Cytoplasm</keyword>
<dbReference type="Proteomes" id="UP000748108">
    <property type="component" value="Unassembled WGS sequence"/>
</dbReference>
<dbReference type="InterPro" id="IPR011114">
    <property type="entry name" value="RuvA_C"/>
</dbReference>
<comment type="domain">
    <text evidence="6">Has three domains with a flexible linker between the domains II and III and assumes an 'L' shape. Domain III is highly mobile and contacts RuvB.</text>
</comment>
<gene>
    <name evidence="6 9" type="primary">ruvA</name>
    <name evidence="9" type="ORF">KM312_01515</name>
</gene>
<comment type="subcellular location">
    <subcellularLocation>
        <location evidence="6">Cytoplasm</location>
    </subcellularLocation>
</comment>
<comment type="similarity">
    <text evidence="6">Belongs to the RuvA family.</text>
</comment>
<feature type="domain" description="Helix-hairpin-helix DNA-binding motif class 1" evidence="8">
    <location>
        <begin position="70"/>
        <end position="89"/>
    </location>
</feature>
<dbReference type="SUPFAM" id="SSF46929">
    <property type="entry name" value="DNA helicase RuvA subunit, C-terminal domain"/>
    <property type="match status" value="1"/>
</dbReference>
<name>A0A947CV63_HYDSH</name>
<dbReference type="Gene3D" id="1.10.150.20">
    <property type="entry name" value="5' to 3' exonuclease, C-terminal subdomain"/>
    <property type="match status" value="1"/>
</dbReference>
<dbReference type="Pfam" id="PF01330">
    <property type="entry name" value="RuvA_N"/>
    <property type="match status" value="1"/>
</dbReference>
<evidence type="ECO:0000256" key="3">
    <source>
        <dbReference type="ARBA" id="ARBA00023125"/>
    </source>
</evidence>
<evidence type="ECO:0000256" key="7">
    <source>
        <dbReference type="SAM" id="MobiDB-lite"/>
    </source>
</evidence>
<dbReference type="Pfam" id="PF07499">
    <property type="entry name" value="RuvA_C"/>
    <property type="match status" value="1"/>
</dbReference>
<evidence type="ECO:0000313" key="10">
    <source>
        <dbReference type="Proteomes" id="UP000748108"/>
    </source>
</evidence>
<feature type="region of interest" description="Disordered" evidence="7">
    <location>
        <begin position="133"/>
        <end position="159"/>
    </location>
</feature>
<comment type="subunit">
    <text evidence="6">Homotetramer. Forms an RuvA(8)-RuvB(12)-Holliday junction (HJ) complex. HJ DNA is sandwiched between 2 RuvA tetramers; dsDNA enters through RuvA and exits via RuvB. An RuvB hexamer assembles on each DNA strand where it exits the tetramer. Each RuvB hexamer is contacted by two RuvA subunits (via domain III) on 2 adjacent RuvB subunits; this complex drives branch migration. In the full resolvosome a probable DNA-RuvA(4)-RuvB(12)-RuvC(2) complex forms which resolves the HJ.</text>
</comment>
<dbReference type="Gene3D" id="1.10.8.10">
    <property type="entry name" value="DNA helicase RuvA subunit, C-terminal domain"/>
    <property type="match status" value="1"/>
</dbReference>
<dbReference type="Gene3D" id="2.40.50.140">
    <property type="entry name" value="Nucleic acid-binding proteins"/>
    <property type="match status" value="1"/>
</dbReference>
<comment type="caution">
    <text evidence="6">Lacks conserved residue(s) required for the propagation of feature annotation.</text>
</comment>
<dbReference type="SUPFAM" id="SSF50249">
    <property type="entry name" value="Nucleic acid-binding proteins"/>
    <property type="match status" value="1"/>
</dbReference>
<protein>
    <recommendedName>
        <fullName evidence="6">Holliday junction branch migration complex subunit RuvA</fullName>
    </recommendedName>
</protein>